<evidence type="ECO:0000256" key="1">
    <source>
        <dbReference type="ARBA" id="ARBA00006383"/>
    </source>
</evidence>
<reference evidence="6 7" key="1">
    <citation type="submission" date="2016-11" db="EMBL/GenBank/DDBJ databases">
        <authorList>
            <person name="Jaros S."/>
            <person name="Januszkiewicz K."/>
            <person name="Wedrychowicz H."/>
        </authorList>
    </citation>
    <scope>NUCLEOTIDE SEQUENCE [LARGE SCALE GENOMIC DNA]</scope>
    <source>
        <strain evidence="6 7">DSM 100565</strain>
    </source>
</reference>
<dbReference type="SUPFAM" id="SSF110710">
    <property type="entry name" value="TTHA0583/YokD-like"/>
    <property type="match status" value="1"/>
</dbReference>
<evidence type="ECO:0000256" key="3">
    <source>
        <dbReference type="ARBA" id="ARBA00022679"/>
    </source>
</evidence>
<dbReference type="EC" id="2.3.1.-" evidence="5"/>
<dbReference type="EMBL" id="FQYO01000002">
    <property type="protein sequence ID" value="SHI56525.1"/>
    <property type="molecule type" value="Genomic_DNA"/>
</dbReference>
<comment type="similarity">
    <text evidence="1 5">Belongs to the antibiotic N-acetyltransferase family.</text>
</comment>
<accession>A0A1M6C667</accession>
<evidence type="ECO:0000256" key="2">
    <source>
        <dbReference type="ARBA" id="ARBA00012882"/>
    </source>
</evidence>
<comment type="catalytic activity">
    <reaction evidence="5">
        <text>a 2-deoxystreptamine antibiotic + acetyl-CoA = an N(3)-acetyl-2-deoxystreptamine antibiotic + CoA + H(+)</text>
        <dbReference type="Rhea" id="RHEA:12665"/>
        <dbReference type="ChEBI" id="CHEBI:15378"/>
        <dbReference type="ChEBI" id="CHEBI:57287"/>
        <dbReference type="ChEBI" id="CHEBI:57288"/>
        <dbReference type="ChEBI" id="CHEBI:57921"/>
        <dbReference type="ChEBI" id="CHEBI:77452"/>
        <dbReference type="EC" id="2.3.1.81"/>
    </reaction>
</comment>
<dbReference type="OrthoDB" id="7330654at2"/>
<dbReference type="Pfam" id="PF02522">
    <property type="entry name" value="Antibiotic_NAT"/>
    <property type="match status" value="1"/>
</dbReference>
<dbReference type="PANTHER" id="PTHR11104">
    <property type="entry name" value="AMINOGLYCOSIDE N3-ACETYLTRANSFERASE"/>
    <property type="match status" value="1"/>
</dbReference>
<evidence type="ECO:0000256" key="5">
    <source>
        <dbReference type="RuleBase" id="RU365031"/>
    </source>
</evidence>
<organism evidence="6 7">
    <name type="scientific">Wenxinia saemankumensis</name>
    <dbReference type="NCBI Taxonomy" id="1447782"/>
    <lineage>
        <taxon>Bacteria</taxon>
        <taxon>Pseudomonadati</taxon>
        <taxon>Pseudomonadota</taxon>
        <taxon>Alphaproteobacteria</taxon>
        <taxon>Rhodobacterales</taxon>
        <taxon>Roseobacteraceae</taxon>
        <taxon>Wenxinia</taxon>
    </lineage>
</organism>
<dbReference type="InterPro" id="IPR028345">
    <property type="entry name" value="Antibiotic_NAT-like"/>
</dbReference>
<dbReference type="GO" id="GO:0046353">
    <property type="term" value="F:aminoglycoside 3-N-acetyltransferase activity"/>
    <property type="evidence" value="ECO:0007669"/>
    <property type="project" value="UniProtKB-EC"/>
</dbReference>
<evidence type="ECO:0000313" key="6">
    <source>
        <dbReference type="EMBL" id="SHI56525.1"/>
    </source>
</evidence>
<dbReference type="PANTHER" id="PTHR11104:SF0">
    <property type="entry name" value="SPBETA PROPHAGE-DERIVED AMINOGLYCOSIDE N(3')-ACETYLTRANSFERASE-LIKE PROTEIN YOKD"/>
    <property type="match status" value="1"/>
</dbReference>
<dbReference type="RefSeq" id="WP_083601140.1">
    <property type="nucleotide sequence ID" value="NZ_FQYO01000002.1"/>
</dbReference>
<dbReference type="AlphaFoldDB" id="A0A1M6C667"/>
<dbReference type="Proteomes" id="UP000184292">
    <property type="component" value="Unassembled WGS sequence"/>
</dbReference>
<dbReference type="InterPro" id="IPR003679">
    <property type="entry name" value="Amioglycoside_AcTrfase"/>
</dbReference>
<name>A0A1M6C667_9RHOB</name>
<dbReference type="GO" id="GO:0046677">
    <property type="term" value="P:response to antibiotic"/>
    <property type="evidence" value="ECO:0007669"/>
    <property type="project" value="UniProtKB-KW"/>
</dbReference>
<protein>
    <recommendedName>
        <fullName evidence="2 5">Aminoglycoside N(3)-acetyltransferase</fullName>
        <ecNumber evidence="5">2.3.1.-</ecNumber>
    </recommendedName>
</protein>
<evidence type="ECO:0000313" key="7">
    <source>
        <dbReference type="Proteomes" id="UP000184292"/>
    </source>
</evidence>
<proteinExistence type="inferred from homology"/>
<evidence type="ECO:0000256" key="4">
    <source>
        <dbReference type="ARBA" id="ARBA00023315"/>
    </source>
</evidence>
<keyword evidence="5" id="KW-0046">Antibiotic resistance</keyword>
<keyword evidence="7" id="KW-1185">Reference proteome</keyword>
<gene>
    <name evidence="6" type="ORF">SAMN05444417_1030</name>
</gene>
<keyword evidence="3 5" id="KW-0808">Transferase</keyword>
<keyword evidence="4 5" id="KW-0012">Acyltransferase</keyword>
<sequence>MSREEEAMARSGAPLTRGALAGALRQAGLRAGDVALAHAAMSRLGWLPGAAQSVLEALRDVLGPGGTLAMNGDSTQLTDPGAWVAPPLPPGWVDEVRDAMPHFDPGLTPTRGLSRVNEALRAVHGVERSHHPAQSLLALGPAAADLTRGHPLAPAQGEGSPLARLYDADARIVLLGAGWESCTAFHLAEWRVPGVAPRRVRLPVRREGGRTIWQEVEEVEGFADRFAGIGAAFVRTGRVGEGLGGRVRVMPMRALVDFAAAHVAAGPGKTGA</sequence>
<dbReference type="STRING" id="1447782.SAMN05444417_1030"/>